<reference evidence="2 3" key="1">
    <citation type="submission" date="2016-08" db="EMBL/GenBank/DDBJ databases">
        <authorList>
            <person name="Seilhamer J.J."/>
        </authorList>
    </citation>
    <scope>NUCLEOTIDE SEQUENCE [LARGE SCALE GENOMIC DNA]</scope>
    <source>
        <strain evidence="2">ING2-E5A</strain>
    </source>
</reference>
<evidence type="ECO:0008006" key="4">
    <source>
        <dbReference type="Google" id="ProtNLM"/>
    </source>
</evidence>
<dbReference type="EMBL" id="LT608328">
    <property type="protein sequence ID" value="SCM59500.1"/>
    <property type="molecule type" value="Genomic_DNA"/>
</dbReference>
<keyword evidence="1" id="KW-0812">Transmembrane</keyword>
<sequence>MEILQYFFRLIYRIRWWIIVAPLLVAFVVIIGTRNLEKSYPVDMTIFTGVISGNVLEVGDTRVESSTVINNTIDNIINIILSKETLHEVSLHLYARHMIYGDPERDNEYISAPNYRHLQRITPDEVKRLIVKDSEDRTVENLKKYEEASPTNFVYGLFNWNHPHYAYGSLKKINVTRLGSSDMLKVSYSANDPGVAYQTLILLEQLYSKEYRKLQFGSTNSTIKYFEEELERVGKQLRESEDSLTNYNISNRVINYFEQTEQVAALDMQIQLKHNDVLLRYNNAKASVSYLESLKDENILYLRDNAEFLSRLNQVSNLNTRIAELETFYTDSLSGSPAFNRLEQYRAELANAKKELEAFTRRYGERKFTREGYPTSNFVTQWLEELLLMEKAKAELEVIEDKIEEIDHLYSHYSPIGSTIKRQERSIDFIERNYLSILASLNAARLQLKSLEMNSASLQLINPPVFPLNTEPSKRKKMVMGAYAGSLFILLTIFMLFDLLDRTLRDPLRTKKITGSSVLGALPGKYNFRQRRYQGYYQEQAIQYLGNAIQDFFHPGDQSPIVNIISTKEHCGKSFLAEQLANYWTGLEIPVVSLRYGEDFIPGSSDFLFADTIRRFLPDHSTSSRRIILVEHAPLQHYNIPRPILQEASINLTLFRADKIWSDRNKQLFDRLKEQSGSTPTLICLNHAEKQVLESFTGMLPPKTFLKKLFYRYMQYGLSTSGNS</sequence>
<dbReference type="AlphaFoldDB" id="A0A1G4GAC3"/>
<dbReference type="KEGG" id="pmuc:ING2E5A_2704"/>
<name>A0A1G4GAC3_9BACT</name>
<dbReference type="PANTHER" id="PTHR32309:SF13">
    <property type="entry name" value="FERRIC ENTEROBACTIN TRANSPORT PROTEIN FEPE"/>
    <property type="match status" value="1"/>
</dbReference>
<accession>A0A1G4GAC3</accession>
<feature type="transmembrane region" description="Helical" evidence="1">
    <location>
        <begin position="12"/>
        <end position="32"/>
    </location>
</feature>
<evidence type="ECO:0000256" key="1">
    <source>
        <dbReference type="SAM" id="Phobius"/>
    </source>
</evidence>
<evidence type="ECO:0000313" key="3">
    <source>
        <dbReference type="Proteomes" id="UP000178485"/>
    </source>
</evidence>
<proteinExistence type="predicted"/>
<dbReference type="GO" id="GO:0005886">
    <property type="term" value="C:plasma membrane"/>
    <property type="evidence" value="ECO:0007669"/>
    <property type="project" value="TreeGrafter"/>
</dbReference>
<evidence type="ECO:0000313" key="2">
    <source>
        <dbReference type="EMBL" id="SCM59500.1"/>
    </source>
</evidence>
<protein>
    <recommendedName>
        <fullName evidence="4">Transmembrane protein</fullName>
    </recommendedName>
</protein>
<dbReference type="RefSeq" id="WP_071137780.1">
    <property type="nucleotide sequence ID" value="NZ_LT608328.1"/>
</dbReference>
<organism evidence="2 3">
    <name type="scientific">Petrimonas mucosa</name>
    <dbReference type="NCBI Taxonomy" id="1642646"/>
    <lineage>
        <taxon>Bacteria</taxon>
        <taxon>Pseudomonadati</taxon>
        <taxon>Bacteroidota</taxon>
        <taxon>Bacteroidia</taxon>
        <taxon>Bacteroidales</taxon>
        <taxon>Dysgonomonadaceae</taxon>
        <taxon>Petrimonas</taxon>
    </lineage>
</organism>
<gene>
    <name evidence="2" type="ORF">ING2E5A_2704</name>
</gene>
<keyword evidence="3" id="KW-1185">Reference proteome</keyword>
<keyword evidence="1" id="KW-1133">Transmembrane helix</keyword>
<keyword evidence="1" id="KW-0472">Membrane</keyword>
<dbReference type="GO" id="GO:0004713">
    <property type="term" value="F:protein tyrosine kinase activity"/>
    <property type="evidence" value="ECO:0007669"/>
    <property type="project" value="TreeGrafter"/>
</dbReference>
<dbReference type="Proteomes" id="UP000178485">
    <property type="component" value="Chromosome i"/>
</dbReference>
<feature type="transmembrane region" description="Helical" evidence="1">
    <location>
        <begin position="478"/>
        <end position="500"/>
    </location>
</feature>
<dbReference type="STRING" id="1642646.ING2E5A_2704"/>
<dbReference type="PANTHER" id="PTHR32309">
    <property type="entry name" value="TYROSINE-PROTEIN KINASE"/>
    <property type="match status" value="1"/>
</dbReference>
<dbReference type="InterPro" id="IPR050445">
    <property type="entry name" value="Bact_polysacc_biosynth/exp"/>
</dbReference>